<evidence type="ECO:0000259" key="1">
    <source>
        <dbReference type="PROSITE" id="PS51186"/>
    </source>
</evidence>
<gene>
    <name evidence="2" type="ORF">NB063_10015</name>
</gene>
<evidence type="ECO:0000313" key="2">
    <source>
        <dbReference type="EMBL" id="MCM2370942.1"/>
    </source>
</evidence>
<reference evidence="2 3" key="1">
    <citation type="journal article" date="2022" name="Syst. Appl. Microbiol.">
        <title>Rhodopirellula aestuarii sp. nov., a novel member of the genus Rhodopirellula isolated from brackish sediments collected in the Tagus River estuary, Portugal.</title>
        <authorList>
            <person name="Vitorino I.R."/>
            <person name="Klimek D."/>
            <person name="Calusinska M."/>
            <person name="Lobo-da-Cunha A."/>
            <person name="Vasconcelos V."/>
            <person name="Lage O.M."/>
        </authorList>
    </citation>
    <scope>NUCLEOTIDE SEQUENCE [LARGE SCALE GENOMIC DNA]</scope>
    <source>
        <strain evidence="2 3">ICT_H3.1</strain>
    </source>
</reference>
<name>A0ABT0U217_9BACT</name>
<dbReference type="CDD" id="cd04301">
    <property type="entry name" value="NAT_SF"/>
    <property type="match status" value="1"/>
</dbReference>
<dbReference type="InterPro" id="IPR000182">
    <property type="entry name" value="GNAT_dom"/>
</dbReference>
<organism evidence="2 3">
    <name type="scientific">Aporhodopirellula aestuarii</name>
    <dbReference type="NCBI Taxonomy" id="2950107"/>
    <lineage>
        <taxon>Bacteria</taxon>
        <taxon>Pseudomonadati</taxon>
        <taxon>Planctomycetota</taxon>
        <taxon>Planctomycetia</taxon>
        <taxon>Pirellulales</taxon>
        <taxon>Pirellulaceae</taxon>
        <taxon>Aporhodopirellula</taxon>
    </lineage>
</organism>
<dbReference type="Gene3D" id="3.40.630.30">
    <property type="match status" value="1"/>
</dbReference>
<keyword evidence="3" id="KW-1185">Reference proteome</keyword>
<proteinExistence type="predicted"/>
<dbReference type="EMBL" id="JAMQBK010000025">
    <property type="protein sequence ID" value="MCM2370942.1"/>
    <property type="molecule type" value="Genomic_DNA"/>
</dbReference>
<protein>
    <recommendedName>
        <fullName evidence="1">N-acetyltransferase domain-containing protein</fullName>
    </recommendedName>
</protein>
<feature type="domain" description="N-acetyltransferase" evidence="1">
    <location>
        <begin position="1"/>
        <end position="117"/>
    </location>
</feature>
<accession>A0ABT0U217</accession>
<dbReference type="PROSITE" id="PS51186">
    <property type="entry name" value="GNAT"/>
    <property type="match status" value="1"/>
</dbReference>
<dbReference type="SUPFAM" id="SSF55729">
    <property type="entry name" value="Acyl-CoA N-acyltransferases (Nat)"/>
    <property type="match status" value="1"/>
</dbReference>
<dbReference type="Proteomes" id="UP001202961">
    <property type="component" value="Unassembled WGS sequence"/>
</dbReference>
<sequence length="201" mass="22922">MNRCKIESRSNVVVVDAIRDGDLLGFAHVVPWRDGVFVCRLQVKIEHRRQRVGTEIMRCILTEHGDRPIYLHPAPFNGEPMDTNQLTAWYQRLGFEPCPLDVGTAPILRYQEPERMDRSQLRHLLVEAMADPDHKAVTITYRSKQHVLTTRTISPIRFEPAGTVLATCCGRGEPRKFTFDQIITAEKRDASDVLMPEGVDS</sequence>
<comment type="caution">
    <text evidence="2">The sequence shown here is derived from an EMBL/GenBank/DDBJ whole genome shotgun (WGS) entry which is preliminary data.</text>
</comment>
<evidence type="ECO:0000313" key="3">
    <source>
        <dbReference type="Proteomes" id="UP001202961"/>
    </source>
</evidence>
<dbReference type="InterPro" id="IPR016181">
    <property type="entry name" value="Acyl_CoA_acyltransferase"/>
</dbReference>
<dbReference type="Pfam" id="PF13508">
    <property type="entry name" value="Acetyltransf_7"/>
    <property type="match status" value="1"/>
</dbReference>